<keyword evidence="2" id="KW-1185">Reference proteome</keyword>
<dbReference type="EMBL" id="JAVRJZ010000019">
    <property type="protein sequence ID" value="KAK2706839.1"/>
    <property type="molecule type" value="Genomic_DNA"/>
</dbReference>
<dbReference type="Proteomes" id="UP001187531">
    <property type="component" value="Unassembled WGS sequence"/>
</dbReference>
<evidence type="ECO:0000313" key="2">
    <source>
        <dbReference type="Proteomes" id="UP001187531"/>
    </source>
</evidence>
<evidence type="ECO:0000313" key="1">
    <source>
        <dbReference type="EMBL" id="KAK2706839.1"/>
    </source>
</evidence>
<dbReference type="AlphaFoldDB" id="A0AA88HGX3"/>
<comment type="caution">
    <text evidence="1">The sequence shown here is derived from an EMBL/GenBank/DDBJ whole genome shotgun (WGS) entry which is preliminary data.</text>
</comment>
<name>A0AA88HGX3_ARTSF</name>
<sequence>MKVELSSTSFFAYESGLPLLAQERTSLLCYSAVSPRGNLLLPVKKEVRQGHGVSRSFPECVQRYPHENLYAVRFVEFQKEYV</sequence>
<organism evidence="1 2">
    <name type="scientific">Artemia franciscana</name>
    <name type="common">Brine shrimp</name>
    <name type="synonym">Artemia sanfranciscana</name>
    <dbReference type="NCBI Taxonomy" id="6661"/>
    <lineage>
        <taxon>Eukaryota</taxon>
        <taxon>Metazoa</taxon>
        <taxon>Ecdysozoa</taxon>
        <taxon>Arthropoda</taxon>
        <taxon>Crustacea</taxon>
        <taxon>Branchiopoda</taxon>
        <taxon>Anostraca</taxon>
        <taxon>Artemiidae</taxon>
        <taxon>Artemia</taxon>
    </lineage>
</organism>
<accession>A0AA88HGX3</accession>
<proteinExistence type="predicted"/>
<protein>
    <submittedName>
        <fullName evidence="1">Uncharacterized protein</fullName>
    </submittedName>
</protein>
<reference evidence="1" key="1">
    <citation type="submission" date="2023-07" db="EMBL/GenBank/DDBJ databases">
        <title>Chromosome-level genome assembly of Artemia franciscana.</title>
        <authorList>
            <person name="Jo E."/>
        </authorList>
    </citation>
    <scope>NUCLEOTIDE SEQUENCE</scope>
    <source>
        <tissue evidence="1">Whole body</tissue>
    </source>
</reference>
<gene>
    <name evidence="1" type="ORF">QYM36_014767</name>
</gene>